<comment type="caution">
    <text evidence="2">The sequence shown here is derived from an EMBL/GenBank/DDBJ whole genome shotgun (WGS) entry which is preliminary data.</text>
</comment>
<keyword evidence="3" id="KW-1185">Reference proteome</keyword>
<gene>
    <name evidence="2" type="ORF">BDD21_3049</name>
</gene>
<dbReference type="Proteomes" id="UP000274556">
    <property type="component" value="Unassembled WGS sequence"/>
</dbReference>
<evidence type="ECO:0000313" key="3">
    <source>
        <dbReference type="Proteomes" id="UP000274556"/>
    </source>
</evidence>
<sequence length="291" mass="32731">MPVVLSVDVEDWAQSTLGTDLPLYPRAGRNTEYLLDLMAEQGRQMTCFVLGRFAEMFPDTVRRIAREGHEVASHGFGHINIYKQTPDAFREDVRRSKAQLEDLIGQAVLGYRGPNFSLGPAGDWPLEILAAEGFVYDSSIFPSPTYRHGRAHWPAHPVRVTLPSGRRLVELPAATLRLFGRVLPVSGGGYHRLLPWPLIRWSVARSLAANRVFTLYCHPYEFDPDEFDHLPAELGLSWKIRLHQGLGRRGFESKFRKLMASFETTTARALIERELWPEHVLGAAESSSAAG</sequence>
<name>A0A495VAV7_9GAMM</name>
<dbReference type="CDD" id="cd10941">
    <property type="entry name" value="CE4_PuuE_HpPgdA_like_2"/>
    <property type="match status" value="1"/>
</dbReference>
<evidence type="ECO:0000259" key="1">
    <source>
        <dbReference type="PROSITE" id="PS51677"/>
    </source>
</evidence>
<dbReference type="SUPFAM" id="SSF88713">
    <property type="entry name" value="Glycoside hydrolase/deacetylase"/>
    <property type="match status" value="1"/>
</dbReference>
<organism evidence="2 3">
    <name type="scientific">Thiocapsa rosea</name>
    <dbReference type="NCBI Taxonomy" id="69360"/>
    <lineage>
        <taxon>Bacteria</taxon>
        <taxon>Pseudomonadati</taxon>
        <taxon>Pseudomonadota</taxon>
        <taxon>Gammaproteobacteria</taxon>
        <taxon>Chromatiales</taxon>
        <taxon>Chromatiaceae</taxon>
        <taxon>Thiocapsa</taxon>
    </lineage>
</organism>
<dbReference type="PROSITE" id="PS51677">
    <property type="entry name" value="NODB"/>
    <property type="match status" value="1"/>
</dbReference>
<evidence type="ECO:0000313" key="2">
    <source>
        <dbReference type="EMBL" id="RKT45585.1"/>
    </source>
</evidence>
<dbReference type="InterPro" id="IPR022560">
    <property type="entry name" value="DUF3473"/>
</dbReference>
<dbReference type="Pfam" id="PF01522">
    <property type="entry name" value="Polysacc_deac_1"/>
    <property type="match status" value="1"/>
</dbReference>
<proteinExistence type="predicted"/>
<dbReference type="RefSeq" id="WP_120797826.1">
    <property type="nucleotide sequence ID" value="NZ_RBXL01000001.1"/>
</dbReference>
<dbReference type="Pfam" id="PF11959">
    <property type="entry name" value="DUF3473"/>
    <property type="match status" value="1"/>
</dbReference>
<dbReference type="EMBL" id="RBXL01000001">
    <property type="protein sequence ID" value="RKT45585.1"/>
    <property type="molecule type" value="Genomic_DNA"/>
</dbReference>
<feature type="domain" description="NodB homology" evidence="1">
    <location>
        <begin position="15"/>
        <end position="146"/>
    </location>
</feature>
<dbReference type="PANTHER" id="PTHR47561">
    <property type="entry name" value="POLYSACCHARIDE DEACETYLASE FAMILY PROTEIN (AFU_ORTHOLOGUE AFUA_6G05030)"/>
    <property type="match status" value="1"/>
</dbReference>
<dbReference type="Gene3D" id="3.20.20.370">
    <property type="entry name" value="Glycoside hydrolase/deacetylase"/>
    <property type="match status" value="1"/>
</dbReference>
<dbReference type="GO" id="GO:0005975">
    <property type="term" value="P:carbohydrate metabolic process"/>
    <property type="evidence" value="ECO:0007669"/>
    <property type="project" value="InterPro"/>
</dbReference>
<protein>
    <submittedName>
        <fullName evidence="2">Polysaccharide deacetylase family protein (PEP-CTERM system associated)</fullName>
    </submittedName>
</protein>
<dbReference type="InterPro" id="IPR002509">
    <property type="entry name" value="NODB_dom"/>
</dbReference>
<accession>A0A495VAV7</accession>
<reference evidence="2 3" key="1">
    <citation type="submission" date="2018-10" db="EMBL/GenBank/DDBJ databases">
        <title>Genomic Encyclopedia of Archaeal and Bacterial Type Strains, Phase II (KMG-II): from individual species to whole genera.</title>
        <authorList>
            <person name="Goeker M."/>
        </authorList>
    </citation>
    <scope>NUCLEOTIDE SEQUENCE [LARGE SCALE GENOMIC DNA]</scope>
    <source>
        <strain evidence="2 3">DSM 235</strain>
    </source>
</reference>
<dbReference type="AlphaFoldDB" id="A0A495VAV7"/>
<dbReference type="OrthoDB" id="9784220at2"/>
<dbReference type="GO" id="GO:0016810">
    <property type="term" value="F:hydrolase activity, acting on carbon-nitrogen (but not peptide) bonds"/>
    <property type="evidence" value="ECO:0007669"/>
    <property type="project" value="InterPro"/>
</dbReference>
<dbReference type="InterPro" id="IPR011330">
    <property type="entry name" value="Glyco_hydro/deAcase_b/a-brl"/>
</dbReference>
<dbReference type="PANTHER" id="PTHR47561:SF1">
    <property type="entry name" value="POLYSACCHARIDE DEACETYLASE FAMILY PROTEIN (AFU_ORTHOLOGUE AFUA_6G05030)"/>
    <property type="match status" value="1"/>
</dbReference>
<dbReference type="InterPro" id="IPR045235">
    <property type="entry name" value="PuuE_HpPgdA-like"/>
</dbReference>